<accession>A0AA88DM67</accession>
<dbReference type="PANTHER" id="PTHR31482">
    <property type="entry name" value="ESTS AU081301(E20138)"/>
    <property type="match status" value="1"/>
</dbReference>
<dbReference type="Gene3D" id="1.20.1280.50">
    <property type="match status" value="1"/>
</dbReference>
<dbReference type="InterPro" id="IPR036047">
    <property type="entry name" value="F-box-like_dom_sf"/>
</dbReference>
<dbReference type="AlphaFoldDB" id="A0AA88DM67"/>
<evidence type="ECO:0000259" key="1">
    <source>
        <dbReference type="PROSITE" id="PS50181"/>
    </source>
</evidence>
<dbReference type="Proteomes" id="UP001187192">
    <property type="component" value="Unassembled WGS sequence"/>
</dbReference>
<dbReference type="SUPFAM" id="SSF81383">
    <property type="entry name" value="F-box domain"/>
    <property type="match status" value="1"/>
</dbReference>
<dbReference type="CDD" id="cd09917">
    <property type="entry name" value="F-box_SF"/>
    <property type="match status" value="1"/>
</dbReference>
<evidence type="ECO:0000313" key="3">
    <source>
        <dbReference type="Proteomes" id="UP001187192"/>
    </source>
</evidence>
<protein>
    <recommendedName>
        <fullName evidence="1">F-box domain-containing protein</fullName>
    </recommendedName>
</protein>
<feature type="domain" description="F-box" evidence="1">
    <location>
        <begin position="16"/>
        <end position="62"/>
    </location>
</feature>
<organism evidence="2 3">
    <name type="scientific">Ficus carica</name>
    <name type="common">Common fig</name>
    <dbReference type="NCBI Taxonomy" id="3494"/>
    <lineage>
        <taxon>Eukaryota</taxon>
        <taxon>Viridiplantae</taxon>
        <taxon>Streptophyta</taxon>
        <taxon>Embryophyta</taxon>
        <taxon>Tracheophyta</taxon>
        <taxon>Spermatophyta</taxon>
        <taxon>Magnoliopsida</taxon>
        <taxon>eudicotyledons</taxon>
        <taxon>Gunneridae</taxon>
        <taxon>Pentapetalae</taxon>
        <taxon>rosids</taxon>
        <taxon>fabids</taxon>
        <taxon>Rosales</taxon>
        <taxon>Moraceae</taxon>
        <taxon>Ficeae</taxon>
        <taxon>Ficus</taxon>
    </lineage>
</organism>
<dbReference type="Pfam" id="PF12937">
    <property type="entry name" value="F-box-like"/>
    <property type="match status" value="1"/>
</dbReference>
<gene>
    <name evidence="2" type="ORF">TIFTF001_026818</name>
</gene>
<dbReference type="InterPro" id="IPR001810">
    <property type="entry name" value="F-box_dom"/>
</dbReference>
<dbReference type="PROSITE" id="PS50181">
    <property type="entry name" value="FBOX"/>
    <property type="match status" value="1"/>
</dbReference>
<reference evidence="2" key="1">
    <citation type="submission" date="2023-07" db="EMBL/GenBank/DDBJ databases">
        <title>draft genome sequence of fig (Ficus carica).</title>
        <authorList>
            <person name="Takahashi T."/>
            <person name="Nishimura K."/>
        </authorList>
    </citation>
    <scope>NUCLEOTIDE SEQUENCE</scope>
</reference>
<comment type="caution">
    <text evidence="2">The sequence shown here is derived from an EMBL/GenBank/DDBJ whole genome shotgun (WGS) entry which is preliminary data.</text>
</comment>
<dbReference type="EMBL" id="BTGU01000072">
    <property type="protein sequence ID" value="GMN57715.1"/>
    <property type="molecule type" value="Genomic_DNA"/>
</dbReference>
<dbReference type="PANTHER" id="PTHR31482:SF18">
    <property type="entry name" value="ESTS AU081301(E20138)"/>
    <property type="match status" value="1"/>
</dbReference>
<dbReference type="SMART" id="SM00256">
    <property type="entry name" value="FBOX"/>
    <property type="match status" value="1"/>
</dbReference>
<keyword evidence="3" id="KW-1185">Reference proteome</keyword>
<proteinExistence type="predicted"/>
<sequence>MASCSSAENTNDKETTTTLLDLPELILECIFERLLPSDLCNMIEVCSFFREMCTSDHSWEKYLTRKWGKVIGDAAYRKWIGDLAYLEWQSHVALWSRPNFSSRKRIKRLLNSPRNEQRISVIRSKPEKSYKVGSTNLPAGSVKAFYLALESGKFWFPAQSGYTGVMLLCYDAQVSYDYRTDTFRARYPSQVWGTTEANVKWDRIRAPPVDTPPFTPHASDCLHDLKPGDHIEIQWKSHERMPYGWWYAVVGHLKQCDGNLNHCCCHYSGN</sequence>
<name>A0AA88DM67_FICCA</name>
<evidence type="ECO:0000313" key="2">
    <source>
        <dbReference type="EMBL" id="GMN57715.1"/>
    </source>
</evidence>